<dbReference type="SUPFAM" id="SSF46894">
    <property type="entry name" value="C-terminal effector domain of the bipartite response regulators"/>
    <property type="match status" value="1"/>
</dbReference>
<dbReference type="Gene3D" id="1.10.10.10">
    <property type="entry name" value="Winged helix-like DNA-binding domain superfamily/Winged helix DNA-binding domain"/>
    <property type="match status" value="1"/>
</dbReference>
<keyword evidence="1" id="KW-0805">Transcription regulation</keyword>
<gene>
    <name evidence="4" type="ORF">ACFSJF_04815</name>
</gene>
<evidence type="ECO:0000256" key="1">
    <source>
        <dbReference type="ARBA" id="ARBA00023015"/>
    </source>
</evidence>
<sequence length="253" mass="29772">MAYEDVFWNASISDLKNGYRYDPKLEVFQCIICEEIFQQGVIYPVNGVLYDAQLAIKKHIQEKHQSMFDFLLGMDKKYTGLSELQKEILTFFHAGLSDKEIASKLDAGSTSTIRTHRFKLREKEKQARVFLTIMELLKQEDSRSEDLITIHKGATMVDERYAITNAEKEKVLSTYFNQGLDGPLQSFPSKEKRKIIILQHIITKFDVNKTYSEPEINETLKQIYDDFVTLRRYLIEYGFMERNKDCSQYWLKR</sequence>
<evidence type="ECO:0000256" key="2">
    <source>
        <dbReference type="ARBA" id="ARBA00023163"/>
    </source>
</evidence>
<dbReference type="Pfam" id="PF09860">
    <property type="entry name" value="DUF2087"/>
    <property type="match status" value="1"/>
</dbReference>
<dbReference type="RefSeq" id="WP_377555323.1">
    <property type="nucleotide sequence ID" value="NZ_JBHUHQ010000009.1"/>
</dbReference>
<dbReference type="InterPro" id="IPR018656">
    <property type="entry name" value="DUF2087"/>
</dbReference>
<dbReference type="InterPro" id="IPR036388">
    <property type="entry name" value="WH-like_DNA-bd_sf"/>
</dbReference>
<keyword evidence="2" id="KW-0804">Transcription</keyword>
<protein>
    <submittedName>
        <fullName evidence="4">DUF2087 domain-containing protein</fullName>
    </submittedName>
</protein>
<evidence type="ECO:0000313" key="5">
    <source>
        <dbReference type="Proteomes" id="UP001597383"/>
    </source>
</evidence>
<keyword evidence="5" id="KW-1185">Reference proteome</keyword>
<reference evidence="5" key="1">
    <citation type="journal article" date="2019" name="Int. J. Syst. Evol. Microbiol.">
        <title>The Global Catalogue of Microorganisms (GCM) 10K type strain sequencing project: providing services to taxonomists for standard genome sequencing and annotation.</title>
        <authorList>
            <consortium name="The Broad Institute Genomics Platform"/>
            <consortium name="The Broad Institute Genome Sequencing Center for Infectious Disease"/>
            <person name="Wu L."/>
            <person name="Ma J."/>
        </authorList>
    </citation>
    <scope>NUCLEOTIDE SEQUENCE [LARGE SCALE GENOMIC DNA]</scope>
    <source>
        <strain evidence="5">R28</strain>
    </source>
</reference>
<name>A0ABW4VWG4_9BACI</name>
<accession>A0ABW4VWG4</accession>
<feature type="domain" description="DUF2087" evidence="3">
    <location>
        <begin position="184"/>
        <end position="251"/>
    </location>
</feature>
<dbReference type="InterPro" id="IPR016032">
    <property type="entry name" value="Sig_transdc_resp-reg_C-effctor"/>
</dbReference>
<comment type="caution">
    <text evidence="4">The sequence shown here is derived from an EMBL/GenBank/DDBJ whole genome shotgun (WGS) entry which is preliminary data.</text>
</comment>
<evidence type="ECO:0000313" key="4">
    <source>
        <dbReference type="EMBL" id="MFD2043597.1"/>
    </source>
</evidence>
<evidence type="ECO:0000259" key="3">
    <source>
        <dbReference type="Pfam" id="PF09860"/>
    </source>
</evidence>
<proteinExistence type="predicted"/>
<dbReference type="Proteomes" id="UP001597383">
    <property type="component" value="Unassembled WGS sequence"/>
</dbReference>
<organism evidence="4 5">
    <name type="scientific">Ornithinibacillus salinisoli</name>
    <dbReference type="NCBI Taxonomy" id="1848459"/>
    <lineage>
        <taxon>Bacteria</taxon>
        <taxon>Bacillati</taxon>
        <taxon>Bacillota</taxon>
        <taxon>Bacilli</taxon>
        <taxon>Bacillales</taxon>
        <taxon>Bacillaceae</taxon>
        <taxon>Ornithinibacillus</taxon>
    </lineage>
</organism>
<dbReference type="EMBL" id="JBHUHQ010000009">
    <property type="protein sequence ID" value="MFD2043597.1"/>
    <property type="molecule type" value="Genomic_DNA"/>
</dbReference>